<keyword evidence="3" id="KW-1185">Reference proteome</keyword>
<dbReference type="EMBL" id="BSBI01000001">
    <property type="protein sequence ID" value="GLF93214.1"/>
    <property type="molecule type" value="Genomic_DNA"/>
</dbReference>
<reference evidence="2 3" key="1">
    <citation type="submission" date="2022-10" db="EMBL/GenBank/DDBJ databases">
        <title>Draft genome sequence of Streptomyces sp. YSPA8.</title>
        <authorList>
            <person name="Moriuchi R."/>
            <person name="Dohra H."/>
            <person name="Yamamura H."/>
            <person name="Kodani S."/>
        </authorList>
    </citation>
    <scope>NUCLEOTIDE SEQUENCE [LARGE SCALE GENOMIC DNA]</scope>
    <source>
        <strain evidence="2 3">YSPA8</strain>
    </source>
</reference>
<feature type="domain" description="Cupin type-2" evidence="1">
    <location>
        <begin position="46"/>
        <end position="110"/>
    </location>
</feature>
<dbReference type="RefSeq" id="WP_323445300.1">
    <property type="nucleotide sequence ID" value="NZ_BSBI01000001.1"/>
</dbReference>
<sequence length="127" mass="13715">MIINSPADCRAALEPLPEKYAKVFSGEALLTDLFPSDTAHTSSVLLVRFEAGARNHWHWHTGGQLLYITEGEGYVQVRGQEPTVVRAGDIVACPPGEQHWHGATAGSAMTHLAVTLGDIIWLEPSGD</sequence>
<dbReference type="Gene3D" id="2.60.120.10">
    <property type="entry name" value="Jelly Rolls"/>
    <property type="match status" value="1"/>
</dbReference>
<dbReference type="PANTHER" id="PTHR43698">
    <property type="entry name" value="RIBD C-TERMINAL DOMAIN CONTAINING PROTEIN"/>
    <property type="match status" value="1"/>
</dbReference>
<dbReference type="CDD" id="cd02233">
    <property type="entry name" value="cupin_HNL-like"/>
    <property type="match status" value="1"/>
</dbReference>
<evidence type="ECO:0000259" key="1">
    <source>
        <dbReference type="Pfam" id="PF07883"/>
    </source>
</evidence>
<accession>A0ABQ5NS78</accession>
<evidence type="ECO:0000313" key="2">
    <source>
        <dbReference type="EMBL" id="GLF93214.1"/>
    </source>
</evidence>
<comment type="caution">
    <text evidence="2">The sequence shown here is derived from an EMBL/GenBank/DDBJ whole genome shotgun (WGS) entry which is preliminary data.</text>
</comment>
<dbReference type="InterPro" id="IPR047263">
    <property type="entry name" value="HNL-like_cupin"/>
</dbReference>
<dbReference type="InterPro" id="IPR014710">
    <property type="entry name" value="RmlC-like_jellyroll"/>
</dbReference>
<dbReference type="SUPFAM" id="SSF51182">
    <property type="entry name" value="RmlC-like cupins"/>
    <property type="match status" value="1"/>
</dbReference>
<evidence type="ECO:0000313" key="3">
    <source>
        <dbReference type="Proteomes" id="UP001291653"/>
    </source>
</evidence>
<dbReference type="InterPro" id="IPR011051">
    <property type="entry name" value="RmlC_Cupin_sf"/>
</dbReference>
<dbReference type="InterPro" id="IPR013096">
    <property type="entry name" value="Cupin_2"/>
</dbReference>
<dbReference type="Pfam" id="PF07883">
    <property type="entry name" value="Cupin_2"/>
    <property type="match status" value="1"/>
</dbReference>
<proteinExistence type="predicted"/>
<gene>
    <name evidence="2" type="ORF">SYYSPA8_02975</name>
</gene>
<dbReference type="PANTHER" id="PTHR43698:SF1">
    <property type="entry name" value="BLL4564 PROTEIN"/>
    <property type="match status" value="1"/>
</dbReference>
<organism evidence="2 3">
    <name type="scientific">Streptomyces yaizuensis</name>
    <dbReference type="NCBI Taxonomy" id="2989713"/>
    <lineage>
        <taxon>Bacteria</taxon>
        <taxon>Bacillati</taxon>
        <taxon>Actinomycetota</taxon>
        <taxon>Actinomycetes</taxon>
        <taxon>Kitasatosporales</taxon>
        <taxon>Streptomycetaceae</taxon>
        <taxon>Streptomyces</taxon>
    </lineage>
</organism>
<protein>
    <submittedName>
        <fullName evidence="2">Cupin domain-containing protein</fullName>
    </submittedName>
</protein>
<dbReference type="Proteomes" id="UP001291653">
    <property type="component" value="Unassembled WGS sequence"/>
</dbReference>
<name>A0ABQ5NS78_9ACTN</name>